<dbReference type="PROSITE" id="PS00626">
    <property type="entry name" value="RCC1_2"/>
    <property type="match status" value="1"/>
</dbReference>
<dbReference type="AlphaFoldDB" id="A0A7R9PU69"/>
<evidence type="ECO:0000259" key="7">
    <source>
        <dbReference type="PROSITE" id="PS50011"/>
    </source>
</evidence>
<dbReference type="SUPFAM" id="SSF56112">
    <property type="entry name" value="Protein kinase-like (PK-like)"/>
    <property type="match status" value="1"/>
</dbReference>
<dbReference type="GO" id="GO:0005737">
    <property type="term" value="C:cytoplasm"/>
    <property type="evidence" value="ECO:0007669"/>
    <property type="project" value="TreeGrafter"/>
</dbReference>
<dbReference type="CDD" id="cd00180">
    <property type="entry name" value="PKc"/>
    <property type="match status" value="1"/>
</dbReference>
<dbReference type="InterPro" id="IPR011009">
    <property type="entry name" value="Kinase-like_dom_sf"/>
</dbReference>
<sequence>MITWNRVYKLKSKGKGAFGEVYKVKHIIDHDVYAVKIIKFEDTYTNQKRQQILSEVEKLKKLCSHYVVVYRNSWLDDNHLFIEMDYYSQNLQKIIDIKPKVFGRKPEEVLNVFEYYISCEIFKEILECVQYLHESEPQVIHRDLKPSNILISKNADKNTNRFIRLGDFGSATYHDMTIASMSHTSNVGTAQYMAREIFQPRYNIKVDIYSDFGSATYHDMTMTSMSHTKNVGTAQYMAREMCKSKDGKRPFSGEVINDYNQWSIHKSLLTSDKQRLTETLDRYKNIENKFFNEMSGIQTSNFNQSLYKIASIGGNSLAIDPKYKSIDNKVDINCMKLFHVLDDDIGCGAFHSLVVTSDYCVYGWGSNREEQLGCGEQHSTDVIITPMKIQFIDNGIEYKIRGVYCYANSSFAVTTDGRVFSWGRNNCHLGHNISDNVFKPQMIDNLFNIETYDVLYIKNAIINYLSSPSIMIRESEIRISPKPDELD</sequence>
<organism evidence="8">
    <name type="scientific">Medioppia subpectinata</name>
    <dbReference type="NCBI Taxonomy" id="1979941"/>
    <lineage>
        <taxon>Eukaryota</taxon>
        <taxon>Metazoa</taxon>
        <taxon>Ecdysozoa</taxon>
        <taxon>Arthropoda</taxon>
        <taxon>Chelicerata</taxon>
        <taxon>Arachnida</taxon>
        <taxon>Acari</taxon>
        <taxon>Acariformes</taxon>
        <taxon>Sarcoptiformes</taxon>
        <taxon>Oribatida</taxon>
        <taxon>Brachypylina</taxon>
        <taxon>Oppioidea</taxon>
        <taxon>Oppiidae</taxon>
        <taxon>Medioppia</taxon>
    </lineage>
</organism>
<dbReference type="SMART" id="SM00220">
    <property type="entry name" value="S_TKc"/>
    <property type="match status" value="1"/>
</dbReference>
<keyword evidence="9" id="KW-1185">Reference proteome</keyword>
<keyword evidence="3" id="KW-0418">Kinase</keyword>
<evidence type="ECO:0000256" key="2">
    <source>
        <dbReference type="ARBA" id="ARBA00022741"/>
    </source>
</evidence>
<comment type="similarity">
    <text evidence="5">Belongs to the protein kinase superfamily. Ser/Thr protein kinase family. GCN2 subfamily.</text>
</comment>
<proteinExistence type="inferred from homology"/>
<reference evidence="8" key="1">
    <citation type="submission" date="2020-11" db="EMBL/GenBank/DDBJ databases">
        <authorList>
            <person name="Tran Van P."/>
        </authorList>
    </citation>
    <scope>NUCLEOTIDE SEQUENCE</scope>
</reference>
<accession>A0A7R9PU69</accession>
<dbReference type="Gene3D" id="3.30.200.20">
    <property type="entry name" value="Phosphorylase Kinase, domain 1"/>
    <property type="match status" value="1"/>
</dbReference>
<gene>
    <name evidence="8" type="ORF">OSB1V03_LOCUS1504</name>
</gene>
<dbReference type="PROSITE" id="PS50012">
    <property type="entry name" value="RCC1_3"/>
    <property type="match status" value="1"/>
</dbReference>
<dbReference type="GO" id="GO:0005634">
    <property type="term" value="C:nucleus"/>
    <property type="evidence" value="ECO:0007669"/>
    <property type="project" value="TreeGrafter"/>
</dbReference>
<keyword evidence="4" id="KW-0067">ATP-binding</keyword>
<dbReference type="PANTHER" id="PTHR11042">
    <property type="entry name" value="EUKARYOTIC TRANSLATION INITIATION FACTOR 2-ALPHA KINASE EIF2-ALPHA KINASE -RELATED"/>
    <property type="match status" value="1"/>
</dbReference>
<feature type="repeat" description="RCC1" evidence="6">
    <location>
        <begin position="359"/>
        <end position="416"/>
    </location>
</feature>
<evidence type="ECO:0000256" key="4">
    <source>
        <dbReference type="ARBA" id="ARBA00022840"/>
    </source>
</evidence>
<dbReference type="OrthoDB" id="4062651at2759"/>
<keyword evidence="1" id="KW-0808">Transferase</keyword>
<keyword evidence="2" id="KW-0547">Nucleotide-binding</keyword>
<dbReference type="Pfam" id="PF00069">
    <property type="entry name" value="Pkinase"/>
    <property type="match status" value="1"/>
</dbReference>
<dbReference type="Pfam" id="PF00415">
    <property type="entry name" value="RCC1"/>
    <property type="match status" value="1"/>
</dbReference>
<dbReference type="EMBL" id="OC855022">
    <property type="protein sequence ID" value="CAD7621025.1"/>
    <property type="molecule type" value="Genomic_DNA"/>
</dbReference>
<dbReference type="InterPro" id="IPR000719">
    <property type="entry name" value="Prot_kinase_dom"/>
</dbReference>
<evidence type="ECO:0000256" key="3">
    <source>
        <dbReference type="ARBA" id="ARBA00022777"/>
    </source>
</evidence>
<dbReference type="Gene3D" id="2.130.10.30">
    <property type="entry name" value="Regulator of chromosome condensation 1/beta-lactamase-inhibitor protein II"/>
    <property type="match status" value="1"/>
</dbReference>
<protein>
    <recommendedName>
        <fullName evidence="7">Protein kinase domain-containing protein</fullName>
    </recommendedName>
</protein>
<feature type="domain" description="Protein kinase" evidence="7">
    <location>
        <begin position="7"/>
        <end position="338"/>
    </location>
</feature>
<dbReference type="InterPro" id="IPR009091">
    <property type="entry name" value="RCC1/BLIP-II"/>
</dbReference>
<dbReference type="Gene3D" id="1.10.510.10">
    <property type="entry name" value="Transferase(Phosphotransferase) domain 1"/>
    <property type="match status" value="1"/>
</dbReference>
<evidence type="ECO:0000313" key="9">
    <source>
        <dbReference type="Proteomes" id="UP000759131"/>
    </source>
</evidence>
<dbReference type="GO" id="GO:0004672">
    <property type="term" value="F:protein kinase activity"/>
    <property type="evidence" value="ECO:0007669"/>
    <property type="project" value="InterPro"/>
</dbReference>
<dbReference type="InterPro" id="IPR050339">
    <property type="entry name" value="CC_SR_Kinase"/>
</dbReference>
<dbReference type="InterPro" id="IPR008271">
    <property type="entry name" value="Ser/Thr_kinase_AS"/>
</dbReference>
<evidence type="ECO:0000256" key="5">
    <source>
        <dbReference type="ARBA" id="ARBA00037982"/>
    </source>
</evidence>
<dbReference type="InterPro" id="IPR000408">
    <property type="entry name" value="Reg_chr_condens"/>
</dbReference>
<dbReference type="PROSITE" id="PS00108">
    <property type="entry name" value="PROTEIN_KINASE_ST"/>
    <property type="match status" value="1"/>
</dbReference>
<evidence type="ECO:0000256" key="6">
    <source>
        <dbReference type="PROSITE-ProRule" id="PRU00235"/>
    </source>
</evidence>
<evidence type="ECO:0000313" key="8">
    <source>
        <dbReference type="EMBL" id="CAD7621025.1"/>
    </source>
</evidence>
<dbReference type="Proteomes" id="UP000759131">
    <property type="component" value="Unassembled WGS sequence"/>
</dbReference>
<name>A0A7R9PU69_9ACAR</name>
<evidence type="ECO:0000256" key="1">
    <source>
        <dbReference type="ARBA" id="ARBA00022679"/>
    </source>
</evidence>
<dbReference type="GO" id="GO:0005524">
    <property type="term" value="F:ATP binding"/>
    <property type="evidence" value="ECO:0007669"/>
    <property type="project" value="UniProtKB-KW"/>
</dbReference>
<dbReference type="PROSITE" id="PS50011">
    <property type="entry name" value="PROTEIN_KINASE_DOM"/>
    <property type="match status" value="1"/>
</dbReference>
<dbReference type="SUPFAM" id="SSF50985">
    <property type="entry name" value="RCC1/BLIP-II"/>
    <property type="match status" value="1"/>
</dbReference>
<dbReference type="EMBL" id="CAJPIZ010000447">
    <property type="protein sequence ID" value="CAG2101455.1"/>
    <property type="molecule type" value="Genomic_DNA"/>
</dbReference>